<comment type="catalytic activity">
    <reaction evidence="1">
        <text>(7,8-dihydropterin-6-yl)methyl diphosphate + 4-aminobenzoate = 7,8-dihydropteroate + diphosphate</text>
        <dbReference type="Rhea" id="RHEA:19949"/>
        <dbReference type="ChEBI" id="CHEBI:17836"/>
        <dbReference type="ChEBI" id="CHEBI:17839"/>
        <dbReference type="ChEBI" id="CHEBI:33019"/>
        <dbReference type="ChEBI" id="CHEBI:72950"/>
        <dbReference type="EC" id="2.5.1.15"/>
    </reaction>
</comment>
<evidence type="ECO:0000313" key="29">
    <source>
        <dbReference type="Proteomes" id="UP001344447"/>
    </source>
</evidence>
<dbReference type="Gene3D" id="3.20.20.20">
    <property type="entry name" value="Dihydropteroate synthase-like"/>
    <property type="match status" value="1"/>
</dbReference>
<dbReference type="GO" id="GO:0005524">
    <property type="term" value="F:ATP binding"/>
    <property type="evidence" value="ECO:0007669"/>
    <property type="project" value="UniProtKB-KW"/>
</dbReference>
<evidence type="ECO:0000256" key="2">
    <source>
        <dbReference type="ARBA" id="ARBA00000198"/>
    </source>
</evidence>
<dbReference type="Pfam" id="PF02152">
    <property type="entry name" value="FolB"/>
    <property type="match status" value="1"/>
</dbReference>
<proteinExistence type="inferred from homology"/>
<gene>
    <name evidence="28" type="ORF">RB653_004669</name>
</gene>
<dbReference type="PROSITE" id="PS50972">
    <property type="entry name" value="PTERIN_BINDING"/>
    <property type="match status" value="1"/>
</dbReference>
<dbReference type="Gene3D" id="3.30.70.560">
    <property type="entry name" value="7,8-Dihydro-6-hydroxymethylpterin-pyrophosphokinase HPPK"/>
    <property type="match status" value="1"/>
</dbReference>
<keyword evidence="19" id="KW-0289">Folate biosynthesis</keyword>
<name>A0AAN7U010_9MYCE</name>
<evidence type="ECO:0000256" key="15">
    <source>
        <dbReference type="ARBA" id="ARBA00022741"/>
    </source>
</evidence>
<dbReference type="InterPro" id="IPR011005">
    <property type="entry name" value="Dihydropteroate_synth-like_sf"/>
</dbReference>
<evidence type="ECO:0000256" key="18">
    <source>
        <dbReference type="ARBA" id="ARBA00022842"/>
    </source>
</evidence>
<dbReference type="NCBIfam" id="TIGR01498">
    <property type="entry name" value="folK"/>
    <property type="match status" value="1"/>
</dbReference>
<evidence type="ECO:0000256" key="16">
    <source>
        <dbReference type="ARBA" id="ARBA00022777"/>
    </source>
</evidence>
<keyword evidence="14" id="KW-0479">Metal-binding</keyword>
<dbReference type="EC" id="2.7.6.3" evidence="12"/>
<dbReference type="EC" id="4.1.2.25" evidence="11"/>
<sequence length="642" mass="72020">MDKIIIQDLLIQAVIGVNPGERVIKQNIIITVTAYKDLSKCGSSDNVNDTVSYSSLSKSICSYSESSHHYTLEALATGVAKICCLGFGIERVKVLIQKPGAIKLAKWPGVQIERTLDYFKSNSFVEIPSKLTNNNRNISSSNNGNNIVYLAFGSNLGDKFQNILNSFKRLEKQCFIQSTSFMYESSPQYYREQDSFFNCACKVSTDLKPQDLLKFIKQIEADMGRVETFRNGPRVIDIDIIYYNNLIIKTDDLEIPHPLMWERDFVLLPLSDIAPNFIHPTLHITTNRLKLNLPNGGNIHNISTSLNPNANIIEKVNRIGNFNYNWNEKTFIMGILNVTPDSFVDGGKFNTVETSIQQAKNLVQQGADIIDIGGQSTYPGAPQISIEEEINRVVPTIKKIREIMGNDIPLSIDTLHHQVAKEAILAGCNIINDVSGGMTDPEMLLIAKEFRVPIILNHSQPTTQYLQQKQNEQLSLNNSSNSSINDDENNRSTKQLIDLSSPSVITTLNSFFKERIETCTKLGLFRWQIILDPGLGFYKTYEQSIEILQRGKELMGLGFPMLIGPSRKGFIANTIAQGEKDKSLPPPSPKSERRLWGTIACCCIGSTWGANIIRVHDIPEIRDAMLISDSVNKPQRRQQIKK</sequence>
<dbReference type="InterPro" id="IPR006390">
    <property type="entry name" value="DHP_synth_dom"/>
</dbReference>
<dbReference type="GO" id="GO:0046872">
    <property type="term" value="F:metal ion binding"/>
    <property type="evidence" value="ECO:0007669"/>
    <property type="project" value="UniProtKB-KW"/>
</dbReference>
<dbReference type="NCBIfam" id="TIGR01496">
    <property type="entry name" value="DHPS"/>
    <property type="match status" value="1"/>
</dbReference>
<dbReference type="SMART" id="SM00905">
    <property type="entry name" value="FolB"/>
    <property type="match status" value="1"/>
</dbReference>
<comment type="similarity">
    <text evidence="9">In the C-terminal section; belongs to the DHPS family.</text>
</comment>
<dbReference type="PROSITE" id="PS00793">
    <property type="entry name" value="DHPS_2"/>
    <property type="match status" value="1"/>
</dbReference>
<evidence type="ECO:0000256" key="4">
    <source>
        <dbReference type="ARBA" id="ARBA00001946"/>
    </source>
</evidence>
<keyword evidence="16" id="KW-0418">Kinase</keyword>
<dbReference type="GO" id="GO:0004156">
    <property type="term" value="F:dihydropteroate synthase activity"/>
    <property type="evidence" value="ECO:0007669"/>
    <property type="project" value="UniProtKB-EC"/>
</dbReference>
<keyword evidence="29" id="KW-1185">Reference proteome</keyword>
<dbReference type="GO" id="GO:0016301">
    <property type="term" value="F:kinase activity"/>
    <property type="evidence" value="ECO:0007669"/>
    <property type="project" value="UniProtKB-KW"/>
</dbReference>
<dbReference type="GO" id="GO:0003848">
    <property type="term" value="F:2-amino-4-hydroxy-6-hydroxymethyldihydropteridine diphosphokinase activity"/>
    <property type="evidence" value="ECO:0007669"/>
    <property type="project" value="UniProtKB-EC"/>
</dbReference>
<dbReference type="SUPFAM" id="SSF55620">
    <property type="entry name" value="Tetrahydrobiopterin biosynthesis enzymes-like"/>
    <property type="match status" value="1"/>
</dbReference>
<evidence type="ECO:0000256" key="26">
    <source>
        <dbReference type="SAM" id="MobiDB-lite"/>
    </source>
</evidence>
<keyword evidence="21" id="KW-0511">Multifunctional enzyme</keyword>
<dbReference type="FunFam" id="3.20.20.20:FF:000015">
    <property type="entry name" value="Probable bifunctional folylpolyglutamate synthase/dihydropteroate synthase"/>
    <property type="match status" value="1"/>
</dbReference>
<comment type="cofactor">
    <cofactor evidence="4">
        <name>Mg(2+)</name>
        <dbReference type="ChEBI" id="CHEBI:18420"/>
    </cofactor>
</comment>
<dbReference type="InterPro" id="IPR045031">
    <property type="entry name" value="DHP_synth-like"/>
</dbReference>
<evidence type="ECO:0000256" key="21">
    <source>
        <dbReference type="ARBA" id="ARBA00023268"/>
    </source>
</evidence>
<keyword evidence="13" id="KW-0808">Transferase</keyword>
<dbReference type="Proteomes" id="UP001344447">
    <property type="component" value="Unassembled WGS sequence"/>
</dbReference>
<keyword evidence="15" id="KW-0547">Nucleotide-binding</keyword>
<reference evidence="28 29" key="1">
    <citation type="submission" date="2023-11" db="EMBL/GenBank/DDBJ databases">
        <title>Dfirmibasis_genome.</title>
        <authorList>
            <person name="Edelbroek B."/>
            <person name="Kjellin J."/>
            <person name="Jerlstrom-Hultqvist J."/>
            <person name="Soderbom F."/>
        </authorList>
    </citation>
    <scope>NUCLEOTIDE SEQUENCE [LARGE SCALE GENOMIC DNA]</scope>
    <source>
        <strain evidence="28 29">TNS-C-14</strain>
    </source>
</reference>
<dbReference type="NCBIfam" id="TIGR00526">
    <property type="entry name" value="folB_dom"/>
    <property type="match status" value="1"/>
</dbReference>
<evidence type="ECO:0000256" key="8">
    <source>
        <dbReference type="ARBA" id="ARBA00009640"/>
    </source>
</evidence>
<feature type="region of interest" description="Disordered" evidence="26">
    <location>
        <begin position="468"/>
        <end position="489"/>
    </location>
</feature>
<dbReference type="SUPFAM" id="SSF51717">
    <property type="entry name" value="Dihydropteroate synthetase-like"/>
    <property type="match status" value="1"/>
</dbReference>
<comment type="catalytic activity">
    <reaction evidence="2">
        <text>6-hydroxymethyl-7,8-dihydropterin + ATP = (7,8-dihydropterin-6-yl)methyl diphosphate + AMP + H(+)</text>
        <dbReference type="Rhea" id="RHEA:11412"/>
        <dbReference type="ChEBI" id="CHEBI:15378"/>
        <dbReference type="ChEBI" id="CHEBI:30616"/>
        <dbReference type="ChEBI" id="CHEBI:44841"/>
        <dbReference type="ChEBI" id="CHEBI:72950"/>
        <dbReference type="ChEBI" id="CHEBI:456215"/>
        <dbReference type="EC" id="2.7.6.3"/>
    </reaction>
</comment>
<comment type="pathway">
    <text evidence="7">Cofactor biosynthesis; tetrahydrofolate biosynthesis; 2-amino-4-hydroxy-6-hydroxymethyl-7,8-dihydropteridine diphosphate from 7,8-dihydroneopterin triphosphate: step 4/4.</text>
</comment>
<dbReference type="CDD" id="cd00739">
    <property type="entry name" value="DHPS"/>
    <property type="match status" value="1"/>
</dbReference>
<evidence type="ECO:0000313" key="28">
    <source>
        <dbReference type="EMBL" id="KAK5583079.1"/>
    </source>
</evidence>
<keyword evidence="20" id="KW-0456">Lyase</keyword>
<evidence type="ECO:0000256" key="11">
    <source>
        <dbReference type="ARBA" id="ARBA00013043"/>
    </source>
</evidence>
<dbReference type="InterPro" id="IPR043133">
    <property type="entry name" value="GTP-CH-I_C/QueF"/>
</dbReference>
<evidence type="ECO:0000259" key="27">
    <source>
        <dbReference type="PROSITE" id="PS50972"/>
    </source>
</evidence>
<comment type="catalytic activity">
    <reaction evidence="3">
        <text>7,8-dihydroneopterin = 6-hydroxymethyl-7,8-dihydropterin + glycolaldehyde</text>
        <dbReference type="Rhea" id="RHEA:10540"/>
        <dbReference type="ChEBI" id="CHEBI:17001"/>
        <dbReference type="ChEBI" id="CHEBI:17071"/>
        <dbReference type="ChEBI" id="CHEBI:44841"/>
        <dbReference type="EC" id="4.1.2.25"/>
    </reaction>
</comment>
<evidence type="ECO:0000256" key="5">
    <source>
        <dbReference type="ARBA" id="ARBA00004763"/>
    </source>
</evidence>
<dbReference type="GO" id="GO:0046656">
    <property type="term" value="P:folic acid biosynthetic process"/>
    <property type="evidence" value="ECO:0007669"/>
    <property type="project" value="UniProtKB-KW"/>
</dbReference>
<evidence type="ECO:0000256" key="12">
    <source>
        <dbReference type="ARBA" id="ARBA00013253"/>
    </source>
</evidence>
<evidence type="ECO:0000256" key="6">
    <source>
        <dbReference type="ARBA" id="ARBA00005013"/>
    </source>
</evidence>
<comment type="similarity">
    <text evidence="8">In the N-terminal section; belongs to the DHNA family.</text>
</comment>
<dbReference type="EC" id="2.5.1.15" evidence="10"/>
<dbReference type="PROSITE" id="PS00794">
    <property type="entry name" value="HPPK"/>
    <property type="match status" value="1"/>
</dbReference>
<dbReference type="InterPro" id="IPR000489">
    <property type="entry name" value="Pterin-binding_dom"/>
</dbReference>
<evidence type="ECO:0000256" key="17">
    <source>
        <dbReference type="ARBA" id="ARBA00022840"/>
    </source>
</evidence>
<dbReference type="Pfam" id="PF00809">
    <property type="entry name" value="Pterin_bind"/>
    <property type="match status" value="1"/>
</dbReference>
<dbReference type="InterPro" id="IPR006157">
    <property type="entry name" value="FolB_dom"/>
</dbReference>
<organism evidence="28 29">
    <name type="scientific">Dictyostelium firmibasis</name>
    <dbReference type="NCBI Taxonomy" id="79012"/>
    <lineage>
        <taxon>Eukaryota</taxon>
        <taxon>Amoebozoa</taxon>
        <taxon>Evosea</taxon>
        <taxon>Eumycetozoa</taxon>
        <taxon>Dictyostelia</taxon>
        <taxon>Dictyosteliales</taxon>
        <taxon>Dictyosteliaceae</taxon>
        <taxon>Dictyostelium</taxon>
    </lineage>
</organism>
<dbReference type="InterPro" id="IPR035907">
    <property type="entry name" value="Hppk_sf"/>
</dbReference>
<dbReference type="Gene3D" id="3.30.1130.10">
    <property type="match status" value="1"/>
</dbReference>
<comment type="function">
    <text evidence="22">Catalyzes three sequential steps of tetrahydrofolate biosynthesis.</text>
</comment>
<dbReference type="GO" id="GO:0046654">
    <property type="term" value="P:tetrahydrofolate biosynthetic process"/>
    <property type="evidence" value="ECO:0007669"/>
    <property type="project" value="TreeGrafter"/>
</dbReference>
<protein>
    <recommendedName>
        <fullName evidence="24">Folic acid synthesis protein FOL1</fullName>
        <ecNumber evidence="10">2.5.1.15</ecNumber>
        <ecNumber evidence="12">2.7.6.3</ecNumber>
        <ecNumber evidence="11">4.1.2.25</ecNumber>
    </recommendedName>
    <alternativeName>
        <fullName evidence="25">Folic acid synthesis protein fol1</fullName>
    </alternativeName>
</protein>
<dbReference type="Pfam" id="PF01288">
    <property type="entry name" value="HPPK"/>
    <property type="match status" value="1"/>
</dbReference>
<feature type="compositionally biased region" description="Low complexity" evidence="26">
    <location>
        <begin position="470"/>
        <end position="484"/>
    </location>
</feature>
<dbReference type="InterPro" id="IPR000550">
    <property type="entry name" value="Hppk"/>
</dbReference>
<dbReference type="GO" id="GO:0004150">
    <property type="term" value="F:dihydroneopterin aldolase activity"/>
    <property type="evidence" value="ECO:0007669"/>
    <property type="project" value="UniProtKB-EC"/>
</dbReference>
<evidence type="ECO:0000256" key="25">
    <source>
        <dbReference type="ARBA" id="ARBA00068111"/>
    </source>
</evidence>
<evidence type="ECO:0000256" key="9">
    <source>
        <dbReference type="ARBA" id="ARBA00009951"/>
    </source>
</evidence>
<dbReference type="PANTHER" id="PTHR20941">
    <property type="entry name" value="FOLATE SYNTHESIS PROTEINS"/>
    <property type="match status" value="1"/>
</dbReference>
<comment type="similarity">
    <text evidence="23">In the central section; belongs to the HPPK family.</text>
</comment>
<dbReference type="GO" id="GO:0005740">
    <property type="term" value="C:mitochondrial envelope"/>
    <property type="evidence" value="ECO:0007669"/>
    <property type="project" value="TreeGrafter"/>
</dbReference>
<comment type="caution">
    <text evidence="28">The sequence shown here is derived from an EMBL/GenBank/DDBJ whole genome shotgun (WGS) entry which is preliminary data.</text>
</comment>
<dbReference type="AlphaFoldDB" id="A0AAN7U010"/>
<comment type="pathway">
    <text evidence="6">Cofactor biosynthesis; tetrahydrofolate biosynthesis; 2-amino-4-hydroxy-6-hydroxymethyl-7,8-dihydropteridine diphosphate from 7,8-dihydroneopterin triphosphate: step 3/4.</text>
</comment>
<evidence type="ECO:0000256" key="1">
    <source>
        <dbReference type="ARBA" id="ARBA00000012"/>
    </source>
</evidence>
<evidence type="ECO:0000256" key="19">
    <source>
        <dbReference type="ARBA" id="ARBA00022909"/>
    </source>
</evidence>
<evidence type="ECO:0000256" key="10">
    <source>
        <dbReference type="ARBA" id="ARBA00012458"/>
    </source>
</evidence>
<keyword evidence="18" id="KW-0460">Magnesium</keyword>
<dbReference type="CDD" id="cd00483">
    <property type="entry name" value="HPPK"/>
    <property type="match status" value="1"/>
</dbReference>
<dbReference type="SUPFAM" id="SSF55083">
    <property type="entry name" value="6-hydroxymethyl-7,8-dihydropterin pyrophosphokinase, HPPK"/>
    <property type="match status" value="1"/>
</dbReference>
<dbReference type="PROSITE" id="PS00792">
    <property type="entry name" value="DHPS_1"/>
    <property type="match status" value="1"/>
</dbReference>
<comment type="pathway">
    <text evidence="5">Cofactor biosynthesis; tetrahydrofolate biosynthesis; 7,8-dihydrofolate from 2-amino-4-hydroxy-6-hydroxymethyl-7,8-dihydropteridine diphosphate and 4-aminobenzoate: step 1/2.</text>
</comment>
<evidence type="ECO:0000256" key="13">
    <source>
        <dbReference type="ARBA" id="ARBA00022679"/>
    </source>
</evidence>
<accession>A0AAN7U010</accession>
<evidence type="ECO:0000256" key="20">
    <source>
        <dbReference type="ARBA" id="ARBA00023239"/>
    </source>
</evidence>
<dbReference type="PANTHER" id="PTHR20941:SF1">
    <property type="entry name" value="FOLIC ACID SYNTHESIS PROTEIN FOL1"/>
    <property type="match status" value="1"/>
</dbReference>
<evidence type="ECO:0000256" key="14">
    <source>
        <dbReference type="ARBA" id="ARBA00022723"/>
    </source>
</evidence>
<evidence type="ECO:0000256" key="7">
    <source>
        <dbReference type="ARBA" id="ARBA00005051"/>
    </source>
</evidence>
<keyword evidence="17" id="KW-0067">ATP-binding</keyword>
<dbReference type="FunFam" id="3.30.1130.10:FF:000010">
    <property type="entry name" value="Folic acid synthesis protein fol1"/>
    <property type="match status" value="1"/>
</dbReference>
<feature type="domain" description="Pterin-binding" evidence="27">
    <location>
        <begin position="330"/>
        <end position="626"/>
    </location>
</feature>
<evidence type="ECO:0000256" key="23">
    <source>
        <dbReference type="ARBA" id="ARBA00061548"/>
    </source>
</evidence>
<dbReference type="EMBL" id="JAVFKY010000001">
    <property type="protein sequence ID" value="KAK5583079.1"/>
    <property type="molecule type" value="Genomic_DNA"/>
</dbReference>
<evidence type="ECO:0000256" key="24">
    <source>
        <dbReference type="ARBA" id="ARBA00067568"/>
    </source>
</evidence>
<evidence type="ECO:0000256" key="3">
    <source>
        <dbReference type="ARBA" id="ARBA00001353"/>
    </source>
</evidence>
<evidence type="ECO:0000256" key="22">
    <source>
        <dbReference type="ARBA" id="ARBA00058009"/>
    </source>
</evidence>